<reference evidence="1" key="1">
    <citation type="submission" date="2021-03" db="EMBL/GenBank/DDBJ databases">
        <authorList>
            <person name="Jaffe A."/>
        </authorList>
    </citation>
    <scope>NUCLEOTIDE SEQUENCE</scope>
    <source>
        <strain evidence="1">RIFCSPLOWO2_01_FULL_AR10_48_17</strain>
    </source>
</reference>
<protein>
    <submittedName>
        <fullName evidence="1">Uncharacterized protein</fullName>
    </submittedName>
</protein>
<dbReference type="EMBL" id="JAGVWC010000006">
    <property type="protein sequence ID" value="MBS3061092.1"/>
    <property type="molecule type" value="Genomic_DNA"/>
</dbReference>
<dbReference type="AlphaFoldDB" id="A0A8T4L5E4"/>
<name>A0A8T4L5E4_9ARCH</name>
<proteinExistence type="predicted"/>
<comment type="caution">
    <text evidence="1">The sequence shown here is derived from an EMBL/GenBank/DDBJ whole genome shotgun (WGS) entry which is preliminary data.</text>
</comment>
<gene>
    <name evidence="1" type="ORF">J4215_00755</name>
</gene>
<reference evidence="1" key="2">
    <citation type="submission" date="2021-05" db="EMBL/GenBank/DDBJ databases">
        <title>Protein family content uncovers lineage relationships and bacterial pathway maintenance mechanisms in DPANN archaea.</title>
        <authorList>
            <person name="Castelle C.J."/>
            <person name="Meheust R."/>
            <person name="Jaffe A.L."/>
            <person name="Seitz K."/>
            <person name="Gong X."/>
            <person name="Baker B.J."/>
            <person name="Banfield J.F."/>
        </authorList>
    </citation>
    <scope>NUCLEOTIDE SEQUENCE</scope>
    <source>
        <strain evidence="1">RIFCSPLOWO2_01_FULL_AR10_48_17</strain>
    </source>
</reference>
<dbReference type="Proteomes" id="UP000675968">
    <property type="component" value="Unassembled WGS sequence"/>
</dbReference>
<evidence type="ECO:0000313" key="2">
    <source>
        <dbReference type="Proteomes" id="UP000675968"/>
    </source>
</evidence>
<accession>A0A8T4L5E4</accession>
<evidence type="ECO:0000313" key="1">
    <source>
        <dbReference type="EMBL" id="MBS3061092.1"/>
    </source>
</evidence>
<sequence>MNNIFLIGFILLVVLFGYTVTGEKVWVIPATDANTDFSTVDVNNAAMLTMPSAGNVFQLKADEIGGVNLTETVTGNILWYVSNSFFQPLNIKLSDILGTAFGSPLLIVNDNGYLDKFSETGIIKTSTVENEYTAMIAVPNTDYLAPNLDSNQRDINARTVFADSMYVDTWNGYSDTNFIKKNGGTFSGTYNFTGSLSGATITGSDWTFTNSIFVNQLEQLGFGNIANMALFVLAVPGYYPMTTEPTFYINATGTPIEILTAATKYFMIRNNNGTPLFKIENDTGNLYTKNDVNVGRDLNAARTIDANQIRITGQSPNNIALKVLNGSYPAITASGTNGIIYVSPNNNTNILTGGTPYAGYFRSTATEYGFMYNDNATMALGAGTAAPIIRASYNDQIPGAGDNNTYYPVMIGLADTNYSAVHRGGRYLLIADKNELKQPAFNFGHGFQANPTIFIHSSYPTKNEWGSLAHNWNSFDINSGNGPVRITTDLNIQQKTSIRTDGNLNMTSPNGQTWNCGVTNTGEFQCT</sequence>
<organism evidence="1 2">
    <name type="scientific">Candidatus Iainarchaeum sp</name>
    <dbReference type="NCBI Taxonomy" id="3101447"/>
    <lineage>
        <taxon>Archaea</taxon>
        <taxon>Candidatus Iainarchaeota</taxon>
        <taxon>Candidatus Iainarchaeia</taxon>
        <taxon>Candidatus Iainarchaeales</taxon>
        <taxon>Candidatus Iainarchaeaceae</taxon>
        <taxon>Candidatus Iainarchaeum</taxon>
    </lineage>
</organism>